<evidence type="ECO:0000313" key="1">
    <source>
        <dbReference type="EMBL" id="SHK43513.1"/>
    </source>
</evidence>
<dbReference type="RefSeq" id="WP_073205099.1">
    <property type="nucleotide sequence ID" value="NZ_FRBD01000003.1"/>
</dbReference>
<dbReference type="AlphaFoldDB" id="A0A1M6SFL0"/>
<organism evidence="1 2">
    <name type="scientific">Xylanibacter ruminicola</name>
    <name type="common">Prevotella ruminicola</name>
    <dbReference type="NCBI Taxonomy" id="839"/>
    <lineage>
        <taxon>Bacteria</taxon>
        <taxon>Pseudomonadati</taxon>
        <taxon>Bacteroidota</taxon>
        <taxon>Bacteroidia</taxon>
        <taxon>Bacteroidales</taxon>
        <taxon>Prevotellaceae</taxon>
        <taxon>Xylanibacter</taxon>
    </lineage>
</organism>
<proteinExistence type="predicted"/>
<sequence length="147" mass="17033">MIEAEYITRNEHKNATEDFVRGSVWAYKKVTEVTFADKSNTPYELLQIVLGLEKTFPDMIAAEKDSFEFNRGAEWSFNRFALQVAKDQDMSIEDIMVTIGGFGYDVIKVREELISHQESEGDFDPELLKQNKAELEQLKEIDRTKGW</sequence>
<dbReference type="EMBL" id="FRBD01000003">
    <property type="protein sequence ID" value="SHK43513.1"/>
    <property type="molecule type" value="Genomic_DNA"/>
</dbReference>
<evidence type="ECO:0000313" key="2">
    <source>
        <dbReference type="Proteomes" id="UP000184130"/>
    </source>
</evidence>
<gene>
    <name evidence="1" type="ORF">SAMN05216463_103166</name>
</gene>
<accession>A0A1M6SFL0</accession>
<reference evidence="1 2" key="1">
    <citation type="submission" date="2016-11" db="EMBL/GenBank/DDBJ databases">
        <authorList>
            <person name="Jaros S."/>
            <person name="Januszkiewicz K."/>
            <person name="Wedrychowicz H."/>
        </authorList>
    </citation>
    <scope>NUCLEOTIDE SEQUENCE [LARGE SCALE GENOMIC DNA]</scope>
    <source>
        <strain evidence="1 2">KHT3</strain>
    </source>
</reference>
<protein>
    <submittedName>
        <fullName evidence="1">Uncharacterized protein</fullName>
    </submittedName>
</protein>
<name>A0A1M6SFL0_XYLRU</name>
<dbReference type="Proteomes" id="UP000184130">
    <property type="component" value="Unassembled WGS sequence"/>
</dbReference>